<dbReference type="Gene3D" id="1.20.1070.10">
    <property type="entry name" value="Rhodopsin 7-helix transmembrane proteins"/>
    <property type="match status" value="1"/>
</dbReference>
<feature type="transmembrane region" description="Helical" evidence="2">
    <location>
        <begin position="288"/>
        <end position="310"/>
    </location>
</feature>
<protein>
    <recommendedName>
        <fullName evidence="7">Tyrosine-protein kinase ephrin type A/B receptor-like domain-containing protein</fullName>
    </recommendedName>
</protein>
<proteinExistence type="predicted"/>
<evidence type="ECO:0000313" key="3">
    <source>
        <dbReference type="EMBL" id="CAF1323230.1"/>
    </source>
</evidence>
<sequence length="612" mass="67526">MTTDSLGSIAYGFSDLFTFSYTASTDNLTIHQNNSLSPSTSFLPYAVDYDGSRGIIAGFLKNDQNSRIKYNAIVLLFSIDASTATVTPITLWKYPMNGTTWQAGQTNAGANKNYPPSGYYSSTIGPTVEVVPAFSSQLPCMPGTYKNVTGIRRCLLCPPGTKTDGINLTITTCINCATNTFCPLGSVSDSISNDQLNNITQAVAYPKSPDIAGLDDILFFTLFSIGSSARCVALSPIFWTVIVAAIITLIVSVMLVIKYCVKTPKAVYSYKLFKKIFKRTDIIREGEMWVGGLATFCVIVLCVSCCVFSAKYYRSYPIETAGPSTYTCDTSIRNAQFSSSLQSLAVPVADNIQGMMDLLITVQFTLPNTYKIGGVRIGLSAPGKNKSSTAILRDLGFSQTFNQSGSILGQDVRITLQLTKVINNTNPLVSGDDEVLSGIWIGSFLVNYHESFMTNTNYLNAPPKTSTNLTLTISETLYYILNEQSPIARLPEIIYHDFLYITMIIGMFVLIFVIVEILILPCITSLIRKCRRNAGDKYRTDSTRQSVSSHNNAENSSSHSNRQESREHMHDFAIVNNVTSLQRQKPTLNQYANRTEDDSQQLPTMWNRQAYH</sequence>
<evidence type="ECO:0000256" key="2">
    <source>
        <dbReference type="SAM" id="Phobius"/>
    </source>
</evidence>
<evidence type="ECO:0000313" key="6">
    <source>
        <dbReference type="Proteomes" id="UP000663889"/>
    </source>
</evidence>
<feature type="compositionally biased region" description="Low complexity" evidence="1">
    <location>
        <begin position="546"/>
        <end position="560"/>
    </location>
</feature>
<feature type="compositionally biased region" description="Polar residues" evidence="1">
    <location>
        <begin position="600"/>
        <end position="612"/>
    </location>
</feature>
<evidence type="ECO:0000313" key="4">
    <source>
        <dbReference type="EMBL" id="CAF3797160.1"/>
    </source>
</evidence>
<reference evidence="3" key="1">
    <citation type="submission" date="2021-02" db="EMBL/GenBank/DDBJ databases">
        <authorList>
            <person name="Nowell W R."/>
        </authorList>
    </citation>
    <scope>NUCLEOTIDE SEQUENCE</scope>
</reference>
<keyword evidence="2" id="KW-1133">Transmembrane helix</keyword>
<feature type="region of interest" description="Disordered" evidence="1">
    <location>
        <begin position="593"/>
        <end position="612"/>
    </location>
</feature>
<dbReference type="AlphaFoldDB" id="A0A815FBG3"/>
<evidence type="ECO:0000313" key="5">
    <source>
        <dbReference type="EMBL" id="CAF3967590.1"/>
    </source>
</evidence>
<dbReference type="SMART" id="SM01411">
    <property type="entry name" value="Ephrin_rec_like"/>
    <property type="match status" value="1"/>
</dbReference>
<dbReference type="Proteomes" id="UP000663889">
    <property type="component" value="Unassembled WGS sequence"/>
</dbReference>
<organism evidence="3 6">
    <name type="scientific">Rotaria sordida</name>
    <dbReference type="NCBI Taxonomy" id="392033"/>
    <lineage>
        <taxon>Eukaryota</taxon>
        <taxon>Metazoa</taxon>
        <taxon>Spiralia</taxon>
        <taxon>Gnathifera</taxon>
        <taxon>Rotifera</taxon>
        <taxon>Eurotatoria</taxon>
        <taxon>Bdelloidea</taxon>
        <taxon>Philodinida</taxon>
        <taxon>Philodinidae</taxon>
        <taxon>Rotaria</taxon>
    </lineage>
</organism>
<dbReference type="Gene3D" id="2.10.50.10">
    <property type="entry name" value="Tumor Necrosis Factor Receptor, subunit A, domain 2"/>
    <property type="match status" value="1"/>
</dbReference>
<dbReference type="Proteomes" id="UP000663836">
    <property type="component" value="Unassembled WGS sequence"/>
</dbReference>
<evidence type="ECO:0008006" key="7">
    <source>
        <dbReference type="Google" id="ProtNLM"/>
    </source>
</evidence>
<accession>A0A815FBG3</accession>
<feature type="transmembrane region" description="Helical" evidence="2">
    <location>
        <begin position="498"/>
        <end position="523"/>
    </location>
</feature>
<name>A0A815FBG3_9BILA</name>
<evidence type="ECO:0000256" key="1">
    <source>
        <dbReference type="SAM" id="MobiDB-lite"/>
    </source>
</evidence>
<gene>
    <name evidence="4" type="ORF">FNK824_LOCUS14785</name>
    <name evidence="5" type="ORF">JBS370_LOCUS24445</name>
    <name evidence="3" type="ORF">SEV965_LOCUS27425</name>
</gene>
<feature type="region of interest" description="Disordered" evidence="1">
    <location>
        <begin position="538"/>
        <end position="566"/>
    </location>
</feature>
<dbReference type="Proteomes" id="UP000663874">
    <property type="component" value="Unassembled WGS sequence"/>
</dbReference>
<keyword evidence="2" id="KW-0472">Membrane</keyword>
<dbReference type="EMBL" id="CAJOBE010002073">
    <property type="protein sequence ID" value="CAF3797160.1"/>
    <property type="molecule type" value="Genomic_DNA"/>
</dbReference>
<keyword evidence="2" id="KW-0812">Transmembrane</keyword>
<dbReference type="EMBL" id="CAJNOU010002457">
    <property type="protein sequence ID" value="CAF1323230.1"/>
    <property type="molecule type" value="Genomic_DNA"/>
</dbReference>
<dbReference type="EMBL" id="CAJOBD010003823">
    <property type="protein sequence ID" value="CAF3967590.1"/>
    <property type="molecule type" value="Genomic_DNA"/>
</dbReference>
<comment type="caution">
    <text evidence="3">The sequence shown here is derived from an EMBL/GenBank/DDBJ whole genome shotgun (WGS) entry which is preliminary data.</text>
</comment>
<feature type="transmembrane region" description="Helical" evidence="2">
    <location>
        <begin position="237"/>
        <end position="261"/>
    </location>
</feature>